<dbReference type="KEGG" id="dea:FPZ08_06445"/>
<dbReference type="AlphaFoldDB" id="A0A5B8LQ95"/>
<protein>
    <recommendedName>
        <fullName evidence="3">Restriction system protein Mrr-like N-terminal domain-containing protein</fullName>
    </recommendedName>
</protein>
<evidence type="ECO:0008006" key="3">
    <source>
        <dbReference type="Google" id="ProtNLM"/>
    </source>
</evidence>
<sequence length="188" mass="20987">MARSRKTTARPPWPPRLSLGQWPDYFFFDHILTRIDAMSDQPGTAKTNASLSLLTARAMLSSVATCVEEGGNVVALDRTEESVVELLVLEALADGRVRTNQQIKAKLQKWTGWTATDLARSGSREDEPKWHSSVNNVLTDERGLYAGGCVARKGRGKHQITDQGLVRLKQNEVWRNAIREAFDPKPQC</sequence>
<name>A0A5B8LQ95_9HYPH</name>
<reference evidence="1 2" key="1">
    <citation type="submission" date="2019-07" db="EMBL/GenBank/DDBJ databases">
        <title>Full genome sequence of Devosia sp. Gsoil 520.</title>
        <authorList>
            <person name="Im W.-T."/>
        </authorList>
    </citation>
    <scope>NUCLEOTIDE SEQUENCE [LARGE SCALE GENOMIC DNA]</scope>
    <source>
        <strain evidence="1 2">Gsoil 520</strain>
    </source>
</reference>
<gene>
    <name evidence="1" type="ORF">FPZ08_06445</name>
</gene>
<dbReference type="EMBL" id="CP042304">
    <property type="protein sequence ID" value="QDZ10417.1"/>
    <property type="molecule type" value="Genomic_DNA"/>
</dbReference>
<dbReference type="Proteomes" id="UP000315364">
    <property type="component" value="Chromosome"/>
</dbReference>
<organism evidence="1 2">
    <name type="scientific">Devosia ginsengisoli</name>
    <dbReference type="NCBI Taxonomy" id="400770"/>
    <lineage>
        <taxon>Bacteria</taxon>
        <taxon>Pseudomonadati</taxon>
        <taxon>Pseudomonadota</taxon>
        <taxon>Alphaproteobacteria</taxon>
        <taxon>Hyphomicrobiales</taxon>
        <taxon>Devosiaceae</taxon>
        <taxon>Devosia</taxon>
    </lineage>
</organism>
<accession>A0A5B8LQ95</accession>
<proteinExistence type="predicted"/>
<evidence type="ECO:0000313" key="2">
    <source>
        <dbReference type="Proteomes" id="UP000315364"/>
    </source>
</evidence>
<keyword evidence="2" id="KW-1185">Reference proteome</keyword>
<evidence type="ECO:0000313" key="1">
    <source>
        <dbReference type="EMBL" id="QDZ10417.1"/>
    </source>
</evidence>